<keyword evidence="1" id="KW-0472">Membrane</keyword>
<evidence type="ECO:0000256" key="1">
    <source>
        <dbReference type="SAM" id="Phobius"/>
    </source>
</evidence>
<protein>
    <submittedName>
        <fullName evidence="2">Uncharacterized protein</fullName>
    </submittedName>
</protein>
<proteinExistence type="predicted"/>
<reference evidence="2 3" key="1">
    <citation type="journal article" date="2017" name="Nat. Commun.">
        <title>In situ click chemistry generation of cyclooxygenase-2 inhibitors.</title>
        <authorList>
            <person name="Bhardwaj A."/>
            <person name="Kaur J."/>
            <person name="Wuest M."/>
            <person name="Wuest F."/>
        </authorList>
    </citation>
    <scope>NUCLEOTIDE SEQUENCE [LARGE SCALE GENOMIC DNA]</scope>
    <source>
        <strain evidence="2">S2_012_000_R3_94</strain>
    </source>
</reference>
<dbReference type="AlphaFoldDB" id="A0A533I6X9"/>
<keyword evidence="1" id="KW-0812">Transmembrane</keyword>
<keyword evidence="1" id="KW-1133">Transmembrane helix</keyword>
<organism evidence="2 3">
    <name type="scientific">Paracoccus denitrificans</name>
    <dbReference type="NCBI Taxonomy" id="266"/>
    <lineage>
        <taxon>Bacteria</taxon>
        <taxon>Pseudomonadati</taxon>
        <taxon>Pseudomonadota</taxon>
        <taxon>Alphaproteobacteria</taxon>
        <taxon>Rhodobacterales</taxon>
        <taxon>Paracoccaceae</taxon>
        <taxon>Paracoccus</taxon>
    </lineage>
</organism>
<comment type="caution">
    <text evidence="2">The sequence shown here is derived from an EMBL/GenBank/DDBJ whole genome shotgun (WGS) entry which is preliminary data.</text>
</comment>
<dbReference type="Proteomes" id="UP000315344">
    <property type="component" value="Unassembled WGS sequence"/>
</dbReference>
<accession>A0A533I6X9</accession>
<evidence type="ECO:0000313" key="3">
    <source>
        <dbReference type="Proteomes" id="UP000315344"/>
    </source>
</evidence>
<gene>
    <name evidence="2" type="ORF">DI616_13050</name>
</gene>
<feature type="transmembrane region" description="Helical" evidence="1">
    <location>
        <begin position="53"/>
        <end position="73"/>
    </location>
</feature>
<name>A0A533I6X9_PARDE</name>
<feature type="transmembrane region" description="Helical" evidence="1">
    <location>
        <begin position="20"/>
        <end position="46"/>
    </location>
</feature>
<sequence length="302" mass="32460">MPTGFMFITFEIGIFDLIGFGLYIVAVYVLQALGTVLGFAAALAAFRGRYKRAVLLALAAVAALAAAYGPGLWGEFRARSAISALESAEITRTVPNLTGKTVAYVPERQLNDVALDCEAIVNRSGAAEVYLVEPFYPPGANSDEEPVDLTKPLDLMALIQGPAALYDTPPAYPDWPAGSDSDQRRYCGVGTDAKPPRRIDYIVIEGGYYDATAPFADQLAVAALEGLKPRLDWFFGPVPDPNAFLLSAEGADLLRFEMSVPVHSIPYSGFKDSQVDSDAGLKGDDVIRAALCRDETSNCAYR</sequence>
<evidence type="ECO:0000313" key="2">
    <source>
        <dbReference type="EMBL" id="TKW65800.1"/>
    </source>
</evidence>
<dbReference type="EMBL" id="VAFL01000010">
    <property type="protein sequence ID" value="TKW65800.1"/>
    <property type="molecule type" value="Genomic_DNA"/>
</dbReference>